<keyword evidence="6" id="KW-0143">Chaperone</keyword>
<evidence type="ECO:0000256" key="2">
    <source>
        <dbReference type="ARBA" id="ARBA00022553"/>
    </source>
</evidence>
<comment type="similarity">
    <text evidence="1 7">Belongs to the heat shock protein 70 family.</text>
</comment>
<dbReference type="InterPro" id="IPR013126">
    <property type="entry name" value="Hsp_70_fam"/>
</dbReference>
<dbReference type="CDD" id="cd24029">
    <property type="entry name" value="ASKHA_NBD_HSP70_DnaK_HscA_HscC"/>
    <property type="match status" value="1"/>
</dbReference>
<dbReference type="PROSITE" id="PS00297">
    <property type="entry name" value="HSP70_1"/>
    <property type="match status" value="1"/>
</dbReference>
<sequence>MEMRRAVRGGGLAVGIDLGTTFSAVARVNALGKPELIPNRECEKLTPSVVYFAGETPVVGTMAKRSVQASPLDVVEFVKRSMGDPSWRFETEAGTQYRPEEISALILKRLKVDAERVLGDEVTDAVITVPAYFDDAPRRATIDAGTIAGLNVRRILNEPTAAALAYGLDGSVSGNVVVYDLGGGTFDVTVLTIAGGDFRVLATHGDRNLGGFDFDNELMRLLNARFMAAGGPDLLDDPAWEAALREKAELAKRTLSSSPSTQVTVAAGTFTTTLPVTRAEFEDLCSALVSRTRDSVEQVVEEAGLPWRQVDRILLAGGSTRMPMVRQMLEQLAGHPPDWSQNPDDLIAQGAAIQAHLLDQEANPAAGIRISNPRPKIRDVTSHGLGQLVRDGRTKELINSVIVPRNTALPAAGDDVTGTLRDFQETVRVRITQGDSTVPEEVRIIADRRFPIRRRPENSPLKVTLRYDVDQVIYTTVTDLTSETEIGTFEIHSADAMDLSQREELSAKMRAIDP</sequence>
<keyword evidence="3 7" id="KW-0547">Nucleotide-binding</keyword>
<evidence type="ECO:0000256" key="7">
    <source>
        <dbReference type="RuleBase" id="RU003322"/>
    </source>
</evidence>
<dbReference type="Gene3D" id="2.60.34.10">
    <property type="entry name" value="Substrate Binding Domain Of DNAk, Chain A, domain 1"/>
    <property type="match status" value="1"/>
</dbReference>
<evidence type="ECO:0000313" key="9">
    <source>
        <dbReference type="Proteomes" id="UP001595699"/>
    </source>
</evidence>
<dbReference type="InterPro" id="IPR029047">
    <property type="entry name" value="HSP70_peptide-bd_sf"/>
</dbReference>
<evidence type="ECO:0000256" key="4">
    <source>
        <dbReference type="ARBA" id="ARBA00022840"/>
    </source>
</evidence>
<evidence type="ECO:0000313" key="8">
    <source>
        <dbReference type="EMBL" id="MFC3766879.1"/>
    </source>
</evidence>
<dbReference type="Proteomes" id="UP001595699">
    <property type="component" value="Unassembled WGS sequence"/>
</dbReference>
<evidence type="ECO:0000256" key="3">
    <source>
        <dbReference type="ARBA" id="ARBA00022741"/>
    </source>
</evidence>
<dbReference type="Pfam" id="PF00012">
    <property type="entry name" value="HSP70"/>
    <property type="match status" value="1"/>
</dbReference>
<dbReference type="InterPro" id="IPR043129">
    <property type="entry name" value="ATPase_NBD"/>
</dbReference>
<evidence type="ECO:0000256" key="6">
    <source>
        <dbReference type="ARBA" id="ARBA00023186"/>
    </source>
</evidence>
<keyword evidence="2" id="KW-0597">Phosphoprotein</keyword>
<comment type="caution">
    <text evidence="8">The sequence shown here is derived from an EMBL/GenBank/DDBJ whole genome shotgun (WGS) entry which is preliminary data.</text>
</comment>
<dbReference type="PROSITE" id="PS00329">
    <property type="entry name" value="HSP70_2"/>
    <property type="match status" value="1"/>
</dbReference>
<keyword evidence="4 7" id="KW-0067">ATP-binding</keyword>
<accession>A0ABV7YPS0</accession>
<dbReference type="RefSeq" id="WP_239553735.1">
    <property type="nucleotide sequence ID" value="NZ_JAFBCM010000001.1"/>
</dbReference>
<reference evidence="9" key="1">
    <citation type="journal article" date="2019" name="Int. J. Syst. Evol. Microbiol.">
        <title>The Global Catalogue of Microorganisms (GCM) 10K type strain sequencing project: providing services to taxonomists for standard genome sequencing and annotation.</title>
        <authorList>
            <consortium name="The Broad Institute Genomics Platform"/>
            <consortium name="The Broad Institute Genome Sequencing Center for Infectious Disease"/>
            <person name="Wu L."/>
            <person name="Ma J."/>
        </authorList>
    </citation>
    <scope>NUCLEOTIDE SEQUENCE [LARGE SCALE GENOMIC DNA]</scope>
    <source>
        <strain evidence="9">CGMCC 4.7241</strain>
    </source>
</reference>
<dbReference type="SUPFAM" id="SSF100920">
    <property type="entry name" value="Heat shock protein 70kD (HSP70), peptide-binding domain"/>
    <property type="match status" value="1"/>
</dbReference>
<evidence type="ECO:0000256" key="5">
    <source>
        <dbReference type="ARBA" id="ARBA00023016"/>
    </source>
</evidence>
<name>A0ABV7YPS0_9ACTN</name>
<dbReference type="Gene3D" id="3.90.640.10">
    <property type="entry name" value="Actin, Chain A, domain 4"/>
    <property type="match status" value="1"/>
</dbReference>
<dbReference type="PRINTS" id="PR00301">
    <property type="entry name" value="HEATSHOCK70"/>
</dbReference>
<dbReference type="PROSITE" id="PS01036">
    <property type="entry name" value="HSP70_3"/>
    <property type="match status" value="1"/>
</dbReference>
<dbReference type="SUPFAM" id="SSF53067">
    <property type="entry name" value="Actin-like ATPase domain"/>
    <property type="match status" value="2"/>
</dbReference>
<dbReference type="EMBL" id="JBHRZH010000062">
    <property type="protein sequence ID" value="MFC3766879.1"/>
    <property type="molecule type" value="Genomic_DNA"/>
</dbReference>
<organism evidence="8 9">
    <name type="scientific">Tenggerimyces flavus</name>
    <dbReference type="NCBI Taxonomy" id="1708749"/>
    <lineage>
        <taxon>Bacteria</taxon>
        <taxon>Bacillati</taxon>
        <taxon>Actinomycetota</taxon>
        <taxon>Actinomycetes</taxon>
        <taxon>Propionibacteriales</taxon>
        <taxon>Nocardioidaceae</taxon>
        <taxon>Tenggerimyces</taxon>
    </lineage>
</organism>
<proteinExistence type="inferred from homology"/>
<dbReference type="PANTHER" id="PTHR19375">
    <property type="entry name" value="HEAT SHOCK PROTEIN 70KDA"/>
    <property type="match status" value="1"/>
</dbReference>
<evidence type="ECO:0000256" key="1">
    <source>
        <dbReference type="ARBA" id="ARBA00007381"/>
    </source>
</evidence>
<keyword evidence="9" id="KW-1185">Reference proteome</keyword>
<protein>
    <submittedName>
        <fullName evidence="8">Hsp70 family protein</fullName>
    </submittedName>
</protein>
<gene>
    <name evidence="8" type="ORF">ACFOUW_39050</name>
</gene>
<dbReference type="Gene3D" id="3.30.420.40">
    <property type="match status" value="2"/>
</dbReference>
<keyword evidence="5" id="KW-0346">Stress response</keyword>
<dbReference type="InterPro" id="IPR018181">
    <property type="entry name" value="Heat_shock_70_CS"/>
</dbReference>